<gene>
    <name evidence="2" type="ordered locus">BLASA_1318</name>
</gene>
<reference evidence="3" key="2">
    <citation type="submission" date="2012-02" db="EMBL/GenBank/DDBJ databases">
        <title>Complete genome sequence of Blastococcus saxobsidens strain DD2.</title>
        <authorList>
            <person name="Genoscope."/>
        </authorList>
    </citation>
    <scope>NUCLEOTIDE SEQUENCE [LARGE SCALE GENOMIC DNA]</scope>
    <source>
        <strain evidence="3">DD2</strain>
    </source>
</reference>
<evidence type="ECO:0000313" key="2">
    <source>
        <dbReference type="EMBL" id="CCG02256.1"/>
    </source>
</evidence>
<evidence type="ECO:0000313" key="3">
    <source>
        <dbReference type="Proteomes" id="UP000007517"/>
    </source>
</evidence>
<dbReference type="Proteomes" id="UP000007517">
    <property type="component" value="Chromosome"/>
</dbReference>
<dbReference type="AlphaFoldDB" id="H6RIR2"/>
<feature type="region of interest" description="Disordered" evidence="1">
    <location>
        <begin position="1"/>
        <end position="23"/>
    </location>
</feature>
<dbReference type="EMBL" id="FO117623">
    <property type="protein sequence ID" value="CCG02256.1"/>
    <property type="molecule type" value="Genomic_DNA"/>
</dbReference>
<feature type="compositionally biased region" description="Basic residues" evidence="1">
    <location>
        <begin position="113"/>
        <end position="122"/>
    </location>
</feature>
<dbReference type="STRING" id="1146883.BLASA_1318"/>
<accession>H6RIR2</accession>
<feature type="region of interest" description="Disordered" evidence="1">
    <location>
        <begin position="104"/>
        <end position="150"/>
    </location>
</feature>
<dbReference type="KEGG" id="bsd:BLASA_1318"/>
<reference evidence="2 3" key="1">
    <citation type="journal article" date="2012" name="J. Bacteriol.">
        <title>Genome Sequence of Blastococcus saxobsidens DD2, a Stone-Inhabiting Bacterium.</title>
        <authorList>
            <person name="Chouaia B."/>
            <person name="Crotti E."/>
            <person name="Brusetti L."/>
            <person name="Daffonchio D."/>
            <person name="Essoussi I."/>
            <person name="Nouioui I."/>
            <person name="Sbissi I."/>
            <person name="Ghodhbane-Gtari F."/>
            <person name="Gtari M."/>
            <person name="Vacherie B."/>
            <person name="Barbe V."/>
            <person name="Medigue C."/>
            <person name="Gury J."/>
            <person name="Pujic P."/>
            <person name="Normand P."/>
        </authorList>
    </citation>
    <scope>NUCLEOTIDE SEQUENCE [LARGE SCALE GENOMIC DNA]</scope>
    <source>
        <strain evidence="2 3">DD2</strain>
    </source>
</reference>
<dbReference type="eggNOG" id="COG2453">
    <property type="taxonomic scope" value="Bacteria"/>
</dbReference>
<organism evidence="2 3">
    <name type="scientific">Blastococcus saxobsidens (strain DD2)</name>
    <dbReference type="NCBI Taxonomy" id="1146883"/>
    <lineage>
        <taxon>Bacteria</taxon>
        <taxon>Bacillati</taxon>
        <taxon>Actinomycetota</taxon>
        <taxon>Actinomycetes</taxon>
        <taxon>Geodermatophilales</taxon>
        <taxon>Geodermatophilaceae</taxon>
        <taxon>Blastococcus</taxon>
    </lineage>
</organism>
<keyword evidence="3" id="KW-1185">Reference proteome</keyword>
<sequence>MTGPGPRALASARERPLGRRGTGCADAAVGRLICGRGLRAGRPPDAQPEFGVYLLGRPPEPMPWDSRWVRRPDFRLPRDPAGLRRALSEAWERAALERVEVACGGGRDPRAAPVRHRLRRLRDSRTATTGTERMLRPAVGGDALGPASPG</sequence>
<name>H6RIR2_BLASD</name>
<protein>
    <submittedName>
        <fullName evidence="2">Uncharacterized protein</fullName>
    </submittedName>
</protein>
<evidence type="ECO:0000256" key="1">
    <source>
        <dbReference type="SAM" id="MobiDB-lite"/>
    </source>
</evidence>
<dbReference type="HOGENOM" id="CLU_1737016_0_0_11"/>
<proteinExistence type="predicted"/>